<dbReference type="Pfam" id="PF00425">
    <property type="entry name" value="Chorismate_bind"/>
    <property type="match status" value="1"/>
</dbReference>
<comment type="catalytic activity">
    <reaction evidence="11 12">
        <text>chorismate + L-glutamine = anthranilate + pyruvate + L-glutamate + H(+)</text>
        <dbReference type="Rhea" id="RHEA:21732"/>
        <dbReference type="ChEBI" id="CHEBI:15361"/>
        <dbReference type="ChEBI" id="CHEBI:15378"/>
        <dbReference type="ChEBI" id="CHEBI:16567"/>
        <dbReference type="ChEBI" id="CHEBI:29748"/>
        <dbReference type="ChEBI" id="CHEBI:29985"/>
        <dbReference type="ChEBI" id="CHEBI:58359"/>
        <dbReference type="EC" id="4.1.3.27"/>
    </reaction>
</comment>
<evidence type="ECO:0000256" key="6">
    <source>
        <dbReference type="ARBA" id="ARBA00022605"/>
    </source>
</evidence>
<dbReference type="EMBL" id="JACEOL010000031">
    <property type="protein sequence ID" value="MBA4602552.1"/>
    <property type="molecule type" value="Genomic_DNA"/>
</dbReference>
<dbReference type="InterPro" id="IPR005801">
    <property type="entry name" value="ADC_synthase"/>
</dbReference>
<dbReference type="PANTHER" id="PTHR11236:SF9">
    <property type="entry name" value="ANTHRANILATE SYNTHASE COMPONENT 1"/>
    <property type="match status" value="1"/>
</dbReference>
<evidence type="ECO:0000256" key="5">
    <source>
        <dbReference type="ARBA" id="ARBA00020653"/>
    </source>
</evidence>
<comment type="subunit">
    <text evidence="3 12">Heterotetramer consisting of two non-identical subunits: a beta subunit (TrpG) and a large alpha subunit (TrpE).</text>
</comment>
<evidence type="ECO:0000256" key="11">
    <source>
        <dbReference type="ARBA" id="ARBA00047683"/>
    </source>
</evidence>
<dbReference type="InterPro" id="IPR019999">
    <property type="entry name" value="Anth_synth_I-like"/>
</dbReference>
<dbReference type="UniPathway" id="UPA00035">
    <property type="reaction ID" value="UER00040"/>
</dbReference>
<keyword evidence="16" id="KW-1185">Reference proteome</keyword>
<name>A0A7W1XSX5_9BACL</name>
<evidence type="ECO:0000256" key="4">
    <source>
        <dbReference type="ARBA" id="ARBA00012266"/>
    </source>
</evidence>
<feature type="domain" description="Anthranilate synthase component I N-terminal" evidence="14">
    <location>
        <begin position="28"/>
        <end position="168"/>
    </location>
</feature>
<dbReference type="Gene3D" id="3.60.120.10">
    <property type="entry name" value="Anthranilate synthase"/>
    <property type="match status" value="1"/>
</dbReference>
<evidence type="ECO:0000256" key="12">
    <source>
        <dbReference type="RuleBase" id="RU364045"/>
    </source>
</evidence>
<keyword evidence="12" id="KW-0479">Metal-binding</keyword>
<accession>A0A7W1XSX5</accession>
<evidence type="ECO:0000256" key="10">
    <source>
        <dbReference type="ARBA" id="ARBA00025634"/>
    </source>
</evidence>
<dbReference type="SUPFAM" id="SSF56322">
    <property type="entry name" value="ADC synthase"/>
    <property type="match status" value="1"/>
</dbReference>
<evidence type="ECO:0000259" key="14">
    <source>
        <dbReference type="Pfam" id="PF04715"/>
    </source>
</evidence>
<evidence type="ECO:0000256" key="2">
    <source>
        <dbReference type="ARBA" id="ARBA00009562"/>
    </source>
</evidence>
<sequence length="504" mass="57066">MIYPTRENVLTLRKKYSMIPLCQRVLADTETPISLYDRVKDQPYSFLLESVEGGKRWSRYSFVGSDPFFIVKGKGEKLVMTERDKGSRVVTEEPFSFLASRLEQYRSPSYKGFPPFLGGAVGYAGYEMVRYIEPARPITKPESICLDDDFHFMFVDQLLVFDHLKQEVVFVCHLHVSPEMSDSEVEQAYYQTARHLKKWASEFLLVPVSVPPLFLGKGKVTGQEVQANIDKNRYMQMVEKAKEYIRKGDIFQVVLSRRLTWEPAPPPFEVYRALRVLNPSPYMYYLRLGNETVVGSSPELLVRVTDSVAETCPIAGSRPRGKDEREDQALIDELIHDEKERAEHVMLVDLGRNDLGRVAKYGTVKVTDFMKIEKYSHIMHLVSRVSGKLMAEKKELDAFKACFPAGTLSGAPKVRAMEIICELEPTPRGIYGGAIGYFSFGGNLDSCIAIRTIVFRDGKAWVQSGGGIVADSDPEAEFMESWSKALGMLKALAMVSDKKVEEYV</sequence>
<dbReference type="Pfam" id="PF04715">
    <property type="entry name" value="Anth_synt_I_N"/>
    <property type="match status" value="1"/>
</dbReference>
<evidence type="ECO:0000256" key="3">
    <source>
        <dbReference type="ARBA" id="ARBA00011575"/>
    </source>
</evidence>
<comment type="function">
    <text evidence="10 12">Part of a heterotetrameric complex that catalyzes the two-step biosynthesis of anthranilate, an intermediate in the biosynthesis of L-tryptophan. In the first step, the glutamine-binding beta subunit (TrpG) of anthranilate synthase (AS) provides the glutamine amidotransferase activity which generates ammonia as a substrate that, along with chorismate, is used in the second step, catalyzed by the large alpha subunit of AS (TrpE) to produce anthranilate. In the absence of TrpG, TrpE can synthesize anthranilate directly from chorismate and high concentrations of ammonia.</text>
</comment>
<comment type="similarity">
    <text evidence="2 12">Belongs to the anthranilate synthase component I family.</text>
</comment>
<keyword evidence="12" id="KW-0460">Magnesium</keyword>
<evidence type="ECO:0000256" key="9">
    <source>
        <dbReference type="ARBA" id="ARBA00023239"/>
    </source>
</evidence>
<feature type="domain" description="Chorismate-utilising enzyme C-terminal" evidence="13">
    <location>
        <begin position="231"/>
        <end position="484"/>
    </location>
</feature>
<dbReference type="GO" id="GO:0004049">
    <property type="term" value="F:anthranilate synthase activity"/>
    <property type="evidence" value="ECO:0007669"/>
    <property type="project" value="UniProtKB-EC"/>
</dbReference>
<keyword evidence="6 12" id="KW-0028">Amino-acid biosynthesis</keyword>
<dbReference type="InterPro" id="IPR015890">
    <property type="entry name" value="Chorismate_C"/>
</dbReference>
<evidence type="ECO:0000256" key="1">
    <source>
        <dbReference type="ARBA" id="ARBA00004873"/>
    </source>
</evidence>
<dbReference type="RefSeq" id="WP_181740217.1">
    <property type="nucleotide sequence ID" value="NZ_JACEOL010000031.1"/>
</dbReference>
<dbReference type="InterPro" id="IPR006805">
    <property type="entry name" value="Anth_synth_I_N"/>
</dbReference>
<dbReference type="GO" id="GO:0000162">
    <property type="term" value="P:L-tryptophan biosynthetic process"/>
    <property type="evidence" value="ECO:0007669"/>
    <property type="project" value="UniProtKB-UniPathway"/>
</dbReference>
<keyword evidence="8 12" id="KW-0057">Aromatic amino acid biosynthesis</keyword>
<evidence type="ECO:0000313" key="16">
    <source>
        <dbReference type="Proteomes" id="UP000538292"/>
    </source>
</evidence>
<organism evidence="15 16">
    <name type="scientific">Thermoactinomyces mirandus</name>
    <dbReference type="NCBI Taxonomy" id="2756294"/>
    <lineage>
        <taxon>Bacteria</taxon>
        <taxon>Bacillati</taxon>
        <taxon>Bacillota</taxon>
        <taxon>Bacilli</taxon>
        <taxon>Bacillales</taxon>
        <taxon>Thermoactinomycetaceae</taxon>
        <taxon>Thermoactinomyces</taxon>
    </lineage>
</organism>
<dbReference type="EC" id="4.1.3.27" evidence="4 12"/>
<evidence type="ECO:0000256" key="7">
    <source>
        <dbReference type="ARBA" id="ARBA00022822"/>
    </source>
</evidence>
<dbReference type="Proteomes" id="UP000538292">
    <property type="component" value="Unassembled WGS sequence"/>
</dbReference>
<dbReference type="GO" id="GO:0046872">
    <property type="term" value="F:metal ion binding"/>
    <property type="evidence" value="ECO:0007669"/>
    <property type="project" value="UniProtKB-KW"/>
</dbReference>
<protein>
    <recommendedName>
        <fullName evidence="5 12">Anthranilate synthase component 1</fullName>
        <ecNumber evidence="4 12">4.1.3.27</ecNumber>
    </recommendedName>
</protein>
<comment type="pathway">
    <text evidence="1 12">Amino-acid biosynthesis; L-tryptophan biosynthesis; L-tryptophan from chorismate: step 1/5.</text>
</comment>
<evidence type="ECO:0000256" key="8">
    <source>
        <dbReference type="ARBA" id="ARBA00023141"/>
    </source>
</evidence>
<dbReference type="NCBIfam" id="TIGR00564">
    <property type="entry name" value="trpE_most"/>
    <property type="match status" value="1"/>
</dbReference>
<dbReference type="InterPro" id="IPR005256">
    <property type="entry name" value="Anth_synth_I_PabB"/>
</dbReference>
<proteinExistence type="inferred from homology"/>
<evidence type="ECO:0000259" key="13">
    <source>
        <dbReference type="Pfam" id="PF00425"/>
    </source>
</evidence>
<gene>
    <name evidence="12 15" type="primary">trpE</name>
    <name evidence="15" type="ORF">H2C83_09550</name>
</gene>
<comment type="cofactor">
    <cofactor evidence="12">
        <name>Mg(2+)</name>
        <dbReference type="ChEBI" id="CHEBI:18420"/>
    </cofactor>
</comment>
<reference evidence="15 16" key="1">
    <citation type="submission" date="2020-07" db="EMBL/GenBank/DDBJ databases">
        <title>Thermoactinomyces phylogeny.</title>
        <authorList>
            <person name="Dunlap C."/>
        </authorList>
    </citation>
    <scope>NUCLEOTIDE SEQUENCE [LARGE SCALE GENOMIC DNA]</scope>
    <source>
        <strain evidence="15 16">AMNI-1</strain>
    </source>
</reference>
<dbReference type="AlphaFoldDB" id="A0A7W1XSX5"/>
<comment type="caution">
    <text evidence="15">The sequence shown here is derived from an EMBL/GenBank/DDBJ whole genome shotgun (WGS) entry which is preliminary data.</text>
</comment>
<keyword evidence="7 12" id="KW-0822">Tryptophan biosynthesis</keyword>
<keyword evidence="9 12" id="KW-0456">Lyase</keyword>
<dbReference type="PANTHER" id="PTHR11236">
    <property type="entry name" value="AMINOBENZOATE/ANTHRANILATE SYNTHASE"/>
    <property type="match status" value="1"/>
</dbReference>
<dbReference type="PRINTS" id="PR00095">
    <property type="entry name" value="ANTSNTHASEI"/>
</dbReference>
<evidence type="ECO:0000313" key="15">
    <source>
        <dbReference type="EMBL" id="MBA4602552.1"/>
    </source>
</evidence>